<accession>A0AAW1XV74</accession>
<sequence>MGHGGRGRLRDRDGDVIEDWWAVVERAIDAMGWRLRTCGDALCDGKFQHCGGVIVNLAVIAADLWIGDCGWDPRTDEHKCGGGGFRLFR</sequence>
<name>A0AAW1XV74_RUBAR</name>
<evidence type="ECO:0000313" key="2">
    <source>
        <dbReference type="Proteomes" id="UP001457282"/>
    </source>
</evidence>
<proteinExistence type="predicted"/>
<protein>
    <submittedName>
        <fullName evidence="1">Uncharacterized protein</fullName>
    </submittedName>
</protein>
<organism evidence="1 2">
    <name type="scientific">Rubus argutus</name>
    <name type="common">Southern blackberry</name>
    <dbReference type="NCBI Taxonomy" id="59490"/>
    <lineage>
        <taxon>Eukaryota</taxon>
        <taxon>Viridiplantae</taxon>
        <taxon>Streptophyta</taxon>
        <taxon>Embryophyta</taxon>
        <taxon>Tracheophyta</taxon>
        <taxon>Spermatophyta</taxon>
        <taxon>Magnoliopsida</taxon>
        <taxon>eudicotyledons</taxon>
        <taxon>Gunneridae</taxon>
        <taxon>Pentapetalae</taxon>
        <taxon>rosids</taxon>
        <taxon>fabids</taxon>
        <taxon>Rosales</taxon>
        <taxon>Rosaceae</taxon>
        <taxon>Rosoideae</taxon>
        <taxon>Rosoideae incertae sedis</taxon>
        <taxon>Rubus</taxon>
    </lineage>
</organism>
<reference evidence="1 2" key="1">
    <citation type="journal article" date="2023" name="G3 (Bethesda)">
        <title>A chromosome-length genome assembly and annotation of blackberry (Rubus argutus, cv. 'Hillquist').</title>
        <authorList>
            <person name="Bruna T."/>
            <person name="Aryal R."/>
            <person name="Dudchenko O."/>
            <person name="Sargent D.J."/>
            <person name="Mead D."/>
            <person name="Buti M."/>
            <person name="Cavallini A."/>
            <person name="Hytonen T."/>
            <person name="Andres J."/>
            <person name="Pham M."/>
            <person name="Weisz D."/>
            <person name="Mascagni F."/>
            <person name="Usai G."/>
            <person name="Natali L."/>
            <person name="Bassil N."/>
            <person name="Fernandez G.E."/>
            <person name="Lomsadze A."/>
            <person name="Armour M."/>
            <person name="Olukolu B."/>
            <person name="Poorten T."/>
            <person name="Britton C."/>
            <person name="Davik J."/>
            <person name="Ashrafi H."/>
            <person name="Aiden E.L."/>
            <person name="Borodovsky M."/>
            <person name="Worthington M."/>
        </authorList>
    </citation>
    <scope>NUCLEOTIDE SEQUENCE [LARGE SCALE GENOMIC DNA]</scope>
    <source>
        <strain evidence="1">PI 553951</strain>
    </source>
</reference>
<evidence type="ECO:0000313" key="1">
    <source>
        <dbReference type="EMBL" id="KAK9940444.1"/>
    </source>
</evidence>
<gene>
    <name evidence="1" type="ORF">M0R45_017106</name>
</gene>
<comment type="caution">
    <text evidence="1">The sequence shown here is derived from an EMBL/GenBank/DDBJ whole genome shotgun (WGS) entry which is preliminary data.</text>
</comment>
<keyword evidence="2" id="KW-1185">Reference proteome</keyword>
<dbReference type="Proteomes" id="UP001457282">
    <property type="component" value="Unassembled WGS sequence"/>
</dbReference>
<dbReference type="AlphaFoldDB" id="A0AAW1XV74"/>
<dbReference type="EMBL" id="JBEDUW010000003">
    <property type="protein sequence ID" value="KAK9940444.1"/>
    <property type="molecule type" value="Genomic_DNA"/>
</dbReference>